<dbReference type="OMA" id="TWTFARN"/>
<dbReference type="AlphaFoldDB" id="A0A4Q9QCW9"/>
<organism evidence="7 8">
    <name type="scientific">Dichomitus squalens</name>
    <dbReference type="NCBI Taxonomy" id="114155"/>
    <lineage>
        <taxon>Eukaryota</taxon>
        <taxon>Fungi</taxon>
        <taxon>Dikarya</taxon>
        <taxon>Basidiomycota</taxon>
        <taxon>Agaricomycotina</taxon>
        <taxon>Agaricomycetes</taxon>
        <taxon>Polyporales</taxon>
        <taxon>Polyporaceae</taxon>
        <taxon>Dichomitus</taxon>
    </lineage>
</organism>
<dbReference type="Pfam" id="PF00135">
    <property type="entry name" value="COesterase"/>
    <property type="match status" value="1"/>
</dbReference>
<dbReference type="InterPro" id="IPR029058">
    <property type="entry name" value="AB_hydrolase_fold"/>
</dbReference>
<name>A0A4Q9QCW9_9APHY</name>
<evidence type="ECO:0000259" key="5">
    <source>
        <dbReference type="Pfam" id="PF00135"/>
    </source>
</evidence>
<dbReference type="Gene3D" id="3.40.50.1820">
    <property type="entry name" value="alpha/beta hydrolase"/>
    <property type="match status" value="1"/>
</dbReference>
<dbReference type="Proteomes" id="UP000292957">
    <property type="component" value="Unassembled WGS sequence"/>
</dbReference>
<gene>
    <name evidence="7" type="ORF">BD310DRAFT_943075</name>
    <name evidence="6" type="ORF">BD311DRAFT_647553</name>
</gene>
<dbReference type="EC" id="3.1.1.-" evidence="3"/>
<evidence type="ECO:0000313" key="7">
    <source>
        <dbReference type="EMBL" id="TBU65505.1"/>
    </source>
</evidence>
<feature type="compositionally biased region" description="Polar residues" evidence="4">
    <location>
        <begin position="24"/>
        <end position="44"/>
    </location>
</feature>
<evidence type="ECO:0000256" key="4">
    <source>
        <dbReference type="SAM" id="MobiDB-lite"/>
    </source>
</evidence>
<evidence type="ECO:0000256" key="2">
    <source>
        <dbReference type="ARBA" id="ARBA00022801"/>
    </source>
</evidence>
<protein>
    <recommendedName>
        <fullName evidence="3">Carboxylic ester hydrolase</fullName>
        <ecNumber evidence="3">3.1.1.-</ecNumber>
    </recommendedName>
</protein>
<feature type="domain" description="Carboxylesterase type B" evidence="5">
    <location>
        <begin position="31"/>
        <end position="505"/>
    </location>
</feature>
<dbReference type="PANTHER" id="PTHR45570:SF1">
    <property type="entry name" value="CARBOXYLIC ESTER HYDROLASE"/>
    <property type="match status" value="1"/>
</dbReference>
<dbReference type="InterPro" id="IPR002018">
    <property type="entry name" value="CarbesteraseB"/>
</dbReference>
<dbReference type="EMBL" id="ML143386">
    <property type="protein sequence ID" value="TBU35655.1"/>
    <property type="molecule type" value="Genomic_DNA"/>
</dbReference>
<dbReference type="STRING" id="114155.A0A4Q9QCW9"/>
<dbReference type="PANTHER" id="PTHR45570">
    <property type="entry name" value="CARBOXYLIC ESTER HYDROLASE"/>
    <property type="match status" value="1"/>
</dbReference>
<dbReference type="OrthoDB" id="408631at2759"/>
<dbReference type="PROSITE" id="PS00122">
    <property type="entry name" value="CARBOXYLESTERASE_B_1"/>
    <property type="match status" value="1"/>
</dbReference>
<proteinExistence type="inferred from homology"/>
<keyword evidence="2 3" id="KW-0378">Hydrolase</keyword>
<dbReference type="Proteomes" id="UP000292082">
    <property type="component" value="Unassembled WGS sequence"/>
</dbReference>
<accession>A0A4Q9QCW9</accession>
<evidence type="ECO:0000256" key="1">
    <source>
        <dbReference type="ARBA" id="ARBA00005964"/>
    </source>
</evidence>
<evidence type="ECO:0000313" key="8">
    <source>
        <dbReference type="Proteomes" id="UP000292082"/>
    </source>
</evidence>
<dbReference type="InterPro" id="IPR019826">
    <property type="entry name" value="Carboxylesterase_B_AS"/>
</dbReference>
<keyword evidence="8" id="KW-1185">Reference proteome</keyword>
<evidence type="ECO:0000313" key="6">
    <source>
        <dbReference type="EMBL" id="TBU35655.1"/>
    </source>
</evidence>
<dbReference type="GO" id="GO:0016787">
    <property type="term" value="F:hydrolase activity"/>
    <property type="evidence" value="ECO:0007669"/>
    <property type="project" value="UniProtKB-KW"/>
</dbReference>
<dbReference type="EMBL" id="ML145084">
    <property type="protein sequence ID" value="TBU65505.1"/>
    <property type="molecule type" value="Genomic_DNA"/>
</dbReference>
<evidence type="ECO:0000256" key="3">
    <source>
        <dbReference type="RuleBase" id="RU361235"/>
    </source>
</evidence>
<reference evidence="7 8" key="1">
    <citation type="submission" date="2019-01" db="EMBL/GenBank/DDBJ databases">
        <title>Draft genome sequences of three monokaryotic isolates of the white-rot basidiomycete fungus Dichomitus squalens.</title>
        <authorList>
            <consortium name="DOE Joint Genome Institute"/>
            <person name="Lopez S.C."/>
            <person name="Andreopoulos B."/>
            <person name="Pangilinan J."/>
            <person name="Lipzen A."/>
            <person name="Riley R."/>
            <person name="Ahrendt S."/>
            <person name="Ng V."/>
            <person name="Barry K."/>
            <person name="Daum C."/>
            <person name="Grigoriev I.V."/>
            <person name="Hilden K.S."/>
            <person name="Makela M.R."/>
            <person name="de Vries R.P."/>
        </authorList>
    </citation>
    <scope>NUCLEOTIDE SEQUENCE [LARGE SCALE GENOMIC DNA]</scope>
    <source>
        <strain evidence="7 8">CBS 464.89</strain>
        <strain evidence="6">OM18370.1</strain>
    </source>
</reference>
<comment type="similarity">
    <text evidence="1 3">Belongs to the type-B carboxylesterase/lipase family.</text>
</comment>
<sequence>MPPYNWKTELCKLSPKISKALCPRQSTGGTNSVNTPIGTAQGTSDNAGATRFAVKYASASRWQPSTVSTTWELPNGSSDVTALPVPCVQSDDNGNTIGTEDCLSMILYVPASLPANAPTFTWIHGGSFVSGSATGPGLDGSKLAAATQSIVAVIQYRLGALGFLQPNGGYNLAVKDVMNALAFLQVVVPSFGGSSSKITIAGQSAGANMVRALLAVPSASMLFQSAALHSDPMDFGFLSPNVHQEVLGNFTQSLNCSTTDTSCLNSLSLDAIMSAQNDLLDAAANNELDPAAGASEPIRPVRDGQLITNPLDLTASFPQQSKPIIVSTVRNEAGPTIYGGFPDSVDTSLYEQLVQFTFGSPRTSRILNTAVYAVSPAVNGVDPDQRPQLEELGTDQIWRCATWTFARNWVGAGGKAYVGEYLVGATYPGNDEVPFCTAGGSVCHQDDIEILFGTVQNPTSAQSALVTEIQARYNSFLHTGSPNANGFATWSVAGTDNVNAINLGASGLATVGACNTSYWGNFVQYDYQVFNL</sequence>
<dbReference type="SUPFAM" id="SSF53474">
    <property type="entry name" value="alpha/beta-Hydrolases"/>
    <property type="match status" value="1"/>
</dbReference>
<feature type="region of interest" description="Disordered" evidence="4">
    <location>
        <begin position="23"/>
        <end position="44"/>
    </location>
</feature>